<evidence type="ECO:0000256" key="1">
    <source>
        <dbReference type="ARBA" id="ARBA00022729"/>
    </source>
</evidence>
<dbReference type="Pfam" id="PF15907">
    <property type="entry name" value="Itfg2"/>
    <property type="match status" value="1"/>
</dbReference>
<proteinExistence type="predicted"/>
<sequence>MRAISLVNRIEFEFNGNVARNAIALGDLDNDGCNELVVGNDSGSVAIFKGRKKLKSIPKLSFVACIAIGDILNDKRNYLVVVTADGWCYIYRALTKSKIQEGEEINTEDVDTVDGQVFSGESTEGIKDDSSSSLKKESEECEDGEEFLITCVHVQRIPANAKDILLADVNGDGFIEMVLGLTDRVVRSYRWEFNNTAVINKSFDSHGEKVSGKLVALNKWECANQIGSVTLHHTNEGVPCLLVAQPGGTFMRIKCQNEYTSVQDLENSETSTGSSSNDSSSSSLVDYQYLGIARMRNQNISTEILGDFKTDLDFKTESKEEEEVEIVETTENGKGRSYAVATLDGTIMLVRNEVILWAMAVDHQIFALTKLDVTGNGFDDIVVCSWDGQTYILDKDKNSVRFHLEQPVQAFSSGHYNLTPNEPDVTCFVYVTFKNTVIIYYDIPLKDLVCRKFEPDLSILATKLANEKKTVDEVKQQVENLDKNAKKNLVDYLLYNYSS</sequence>
<protein>
    <recommendedName>
        <fullName evidence="5">KICSTOR complex protein ITFG2-like</fullName>
    </recommendedName>
</protein>
<evidence type="ECO:0000313" key="3">
    <source>
        <dbReference type="EMBL" id="KAK9887073.1"/>
    </source>
</evidence>
<dbReference type="GO" id="GO:0032006">
    <property type="term" value="P:regulation of TOR signaling"/>
    <property type="evidence" value="ECO:0007669"/>
    <property type="project" value="TreeGrafter"/>
</dbReference>
<dbReference type="PANTHER" id="PTHR16317">
    <property type="entry name" value="INTEGRIN ALPHA REPEAT DOMAIN-CONTAINING"/>
    <property type="match status" value="1"/>
</dbReference>
<comment type="caution">
    <text evidence="3">The sequence shown here is derived from an EMBL/GenBank/DDBJ whole genome shotgun (WGS) entry which is preliminary data.</text>
</comment>
<dbReference type="AlphaFoldDB" id="A0AAW1V2P8"/>
<dbReference type="SUPFAM" id="SSF50978">
    <property type="entry name" value="WD40 repeat-like"/>
    <property type="match status" value="1"/>
</dbReference>
<feature type="coiled-coil region" evidence="2">
    <location>
        <begin position="457"/>
        <end position="484"/>
    </location>
</feature>
<keyword evidence="1" id="KW-0732">Signal</keyword>
<name>A0AAW1V2P8_9CUCU</name>
<dbReference type="InterPro" id="IPR031793">
    <property type="entry name" value="KICSTOR_ITFG2"/>
</dbReference>
<dbReference type="SUPFAM" id="SSF69318">
    <property type="entry name" value="Integrin alpha N-terminal domain"/>
    <property type="match status" value="1"/>
</dbReference>
<accession>A0AAW1V2P8</accession>
<evidence type="ECO:0000313" key="4">
    <source>
        <dbReference type="Proteomes" id="UP001431783"/>
    </source>
</evidence>
<dbReference type="PANTHER" id="PTHR16317:SF1">
    <property type="entry name" value="KICSTOR COMPLEX PROTEIN ITFG2"/>
    <property type="match status" value="1"/>
</dbReference>
<dbReference type="EMBL" id="JARQZJ010000104">
    <property type="protein sequence ID" value="KAK9887073.1"/>
    <property type="molecule type" value="Genomic_DNA"/>
</dbReference>
<gene>
    <name evidence="3" type="ORF">WA026_020012</name>
</gene>
<keyword evidence="4" id="KW-1185">Reference proteome</keyword>
<dbReference type="InterPro" id="IPR036322">
    <property type="entry name" value="WD40_repeat_dom_sf"/>
</dbReference>
<dbReference type="InterPro" id="IPR028994">
    <property type="entry name" value="Integrin_alpha_N"/>
</dbReference>
<dbReference type="InterPro" id="IPR013517">
    <property type="entry name" value="FG-GAP"/>
</dbReference>
<keyword evidence="2" id="KW-0175">Coiled coil</keyword>
<evidence type="ECO:0008006" key="5">
    <source>
        <dbReference type="Google" id="ProtNLM"/>
    </source>
</evidence>
<organism evidence="3 4">
    <name type="scientific">Henosepilachna vigintioctopunctata</name>
    <dbReference type="NCBI Taxonomy" id="420089"/>
    <lineage>
        <taxon>Eukaryota</taxon>
        <taxon>Metazoa</taxon>
        <taxon>Ecdysozoa</taxon>
        <taxon>Arthropoda</taxon>
        <taxon>Hexapoda</taxon>
        <taxon>Insecta</taxon>
        <taxon>Pterygota</taxon>
        <taxon>Neoptera</taxon>
        <taxon>Endopterygota</taxon>
        <taxon>Coleoptera</taxon>
        <taxon>Polyphaga</taxon>
        <taxon>Cucujiformia</taxon>
        <taxon>Coccinelloidea</taxon>
        <taxon>Coccinellidae</taxon>
        <taxon>Epilachninae</taxon>
        <taxon>Epilachnini</taxon>
        <taxon>Henosepilachna</taxon>
    </lineage>
</organism>
<reference evidence="3 4" key="1">
    <citation type="submission" date="2023-03" db="EMBL/GenBank/DDBJ databases">
        <title>Genome insight into feeding habits of ladybird beetles.</title>
        <authorList>
            <person name="Li H.-S."/>
            <person name="Huang Y.-H."/>
            <person name="Pang H."/>
        </authorList>
    </citation>
    <scope>NUCLEOTIDE SEQUENCE [LARGE SCALE GENOMIC DNA]</scope>
    <source>
        <strain evidence="3">SYSU_2023b</strain>
        <tissue evidence="3">Whole body</tissue>
    </source>
</reference>
<dbReference type="Pfam" id="PF01839">
    <property type="entry name" value="FG-GAP"/>
    <property type="match status" value="1"/>
</dbReference>
<dbReference type="Proteomes" id="UP001431783">
    <property type="component" value="Unassembled WGS sequence"/>
</dbReference>
<evidence type="ECO:0000256" key="2">
    <source>
        <dbReference type="SAM" id="Coils"/>
    </source>
</evidence>